<feature type="compositionally biased region" description="Low complexity" evidence="1">
    <location>
        <begin position="2267"/>
        <end position="2284"/>
    </location>
</feature>
<feature type="compositionally biased region" description="Polar residues" evidence="1">
    <location>
        <begin position="1"/>
        <end position="19"/>
    </location>
</feature>
<feature type="compositionally biased region" description="Polar residues" evidence="1">
    <location>
        <begin position="98"/>
        <end position="109"/>
    </location>
</feature>
<feature type="compositionally biased region" description="Pro residues" evidence="1">
    <location>
        <begin position="769"/>
        <end position="779"/>
    </location>
</feature>
<evidence type="ECO:0000313" key="3">
    <source>
        <dbReference type="WBParaSite" id="Smp_246620.2"/>
    </source>
</evidence>
<feature type="compositionally biased region" description="Basic and acidic residues" evidence="1">
    <location>
        <begin position="110"/>
        <end position="128"/>
    </location>
</feature>
<feature type="domain" description="Protein kinase" evidence="2">
    <location>
        <begin position="155"/>
        <end position="432"/>
    </location>
</feature>
<dbReference type="GO" id="GO:0004672">
    <property type="term" value="F:protein kinase activity"/>
    <property type="evidence" value="ECO:0007669"/>
    <property type="project" value="InterPro"/>
</dbReference>
<feature type="region of interest" description="Disordered" evidence="1">
    <location>
        <begin position="2555"/>
        <end position="2584"/>
    </location>
</feature>
<dbReference type="SMART" id="SM00220">
    <property type="entry name" value="S_TKc"/>
    <property type="match status" value="1"/>
</dbReference>
<dbReference type="InParanoid" id="A0A5K4F284"/>
<feature type="compositionally biased region" description="Low complexity" evidence="1">
    <location>
        <begin position="2211"/>
        <end position="2252"/>
    </location>
</feature>
<feature type="region of interest" description="Disordered" evidence="1">
    <location>
        <begin position="2267"/>
        <end position="2358"/>
    </location>
</feature>
<dbReference type="InterPro" id="IPR050588">
    <property type="entry name" value="WNK_Ser-Thr_kinase"/>
</dbReference>
<feature type="compositionally biased region" description="Low complexity" evidence="1">
    <location>
        <begin position="1959"/>
        <end position="1973"/>
    </location>
</feature>
<feature type="region of interest" description="Disordered" evidence="1">
    <location>
        <begin position="1"/>
        <end position="78"/>
    </location>
</feature>
<feature type="region of interest" description="Disordered" evidence="1">
    <location>
        <begin position="846"/>
        <end position="892"/>
    </location>
</feature>
<dbReference type="Pfam" id="PF00069">
    <property type="entry name" value="Pkinase"/>
    <property type="match status" value="1"/>
</dbReference>
<feature type="compositionally biased region" description="Low complexity" evidence="1">
    <location>
        <begin position="1928"/>
        <end position="1947"/>
    </location>
</feature>
<dbReference type="PROSITE" id="PS50011">
    <property type="entry name" value="PROTEIN_KINASE_DOM"/>
    <property type="match status" value="1"/>
</dbReference>
<dbReference type="Gene3D" id="3.30.200.20">
    <property type="entry name" value="Phosphorylase Kinase, domain 1"/>
    <property type="match status" value="1"/>
</dbReference>
<proteinExistence type="predicted"/>
<sequence>MNASIHQQVSKNEQATESFSGADGNATDTSVHKTEDTDLLNRSAFRRDSGSRSTTKKVKIVDPKQNVEADSDDEDLLSQPNIAGVPVIGESIGVVNCGQPNDQQASATSADRKKTKEERKKEREKKKEEEMLKKYQAEQEAKQKVSAKSKCSRWIKHNLKIGEGGYKFVYRGYDSVEARNVAWCEFKREHVDTKEKRQAMFRETEIMLKMNHPHIVRCFDVFREWIDMEDPNNQIEEKGVVIIQELMGEGTLKSVIRKNFLDGQCILKFPLITRWWHQILDALRYMHHKIQPPILHRDLKADNCFLYGASDEEYLNVKVGDFGLATHVSNSGRKTMLGTLGFMAPEIFDEKYDEKVDIYAFGMLMLEVMTNRTPYDECETVLQVAAKTMSGQGPDIMQMVSNPSLREVISACIQPLTCFRPTADELYFHPLFQKYQEGNDSWPKTLPVEVEPNYDNATDRAEVLDRFVRSLGNPETRNPNFNLRLRFRDKKMLQELGLDDGESLEFDLDIYKAEDQDIPDLIHNLRLGYEDKLWRVFENPKQPDKKVVSSHLDKLFSSIRLQMQFLVKVLLGKRWKAILDSLVQDQPVRKKQEGASTVDEDDESDTDAYDTSSFTIIGKYKSKWNRAKKLLEKEIQAYRNSTINVSSASSSNVLCSAVNTIAPTLASSVTSTTSMLPVVASQSNMDTMHNPVSASGVGTSGHVSIVHPSKTISEPVDSYYSNPYSSHQVSSTGHGLTSIGKFTVTVPPSATAAPAIPNVLPSLSLNGPGPTPSPTPIPPQQSVGIQKSSEVPISSCSNSSTLYAAPVSLQTDANLCARRPVSDQKSTIITPSISLQVSTASLAGGSSSQQALNQKPPLPFQSHQSIPSLSTSQTQPSGFVPPPSSLLKSDMDSTHLNNLDTIARSAMILQQVLQGITSTSIANPSVSTTESFLNSQTEGANQNHPVNSVFAPPISSDNQSMIQQSQHSTSMKNQFQSHVGTLNVNDIGTSLQTVTPGLGGIQHSNSALQNENFVQSESDHLQKTDQSSLLVNSEHASLINQLTEVIINNATAQGLLLGGNNYISSMNALYNDAQQSQQPIVNNQAALSNYLSRQSSTPQQQSQLENVTSIVKPTERRTRKKSKSKPRYILRVTKIERDSESCEPGNCRPTFYLEMPDMNNPNNELWKITFRCNLSDTLEDIKLFQGSDYTPVNKDIDRAAKEGVMKLLEALRNDVHSVKLNQDYIFYPQPSTVGFDQINRPPTNLSNAPLFQSSVPPNCNSTNQFSNGGFQNTGTCLPCISTIPYDNSTLISNFEEIQPLDSKDLDDEEEFSENSRPMSPVDNINQPINYLFQPVASNVEPISNPISNIIPQCMMYYVASSAVGLPTSDSIVSNSRIKGDLGQIPENVPASDISNSNFVTQSLLPMNLNYIKDILSLPVGRLENGGVNLFNCQAGLEEVPPLVPRLSEQSGAALAGISRSTSCNESTSRDPVVISQSDDVAYQSYSTHPLRNMTNLNHISACNQGGTGYNSSFSFTPEELVNVTVTIPAYLETTLKNLVSNLCSNPSHACVLIPTLESNEISSFYRCSGVQVVDIPDGHMFVGIPGNRRMPSGTRLHSTLLTTVQANSEKLFVLASGANSDDSFSGPHIYRIPQDSALVLTHTGNIHLLDKAALVVPVRSMDHSHSISPPSSPVHESGTNLVVSSVYVRKLPIPADVDTLSFDDVLALLMALRDAPHGAMQSYPLNMIGTNTDGENVAIGPNTLAFDNNLGPESLSRRSSAATTILPASPNYYSTQVQTVPSSGMNPNQPSLNVTNQQQVQSSLQSEINTASQFPIPVSIGQQSTNQLAGTVNSQLFLPDQIQSLIQSVNQPFSLQSFPYSAVKSGTSYINQSNMSTDNTQSVQSIVAQNQLSLPLKNMFSQQQSFPIKLLQDQILVNNQSQGNPSCLPNLQSQNQQQQPQQSQQQQSVVFPQSHAPAQSTSSQSKESQQQTLVQPNTQQLLQLLSALNTLQNLDQVPQLLSNLLKTSSQFANPVSKSSTGSGAVGTAPSVGVVRHSRQVSPPVSTQSVTLSSTQCQTNHVPQRFNSVAYPSVSNAGVCAASVNSLPDLLGRLLSSAAANSEWLNVSEANKRQGIQIHPTFVQNNLSSCGSTLENQESLNIQSAVKTPTVQGGGIITPQSSQPNQQQQQLIQIPTHQQSTQIQSQLQHSQLVSSQQSSQMQPHVLQQSHATISSTQTQCQQQPPQMSGQIQQLTQLQPSPQPAQIQQQQQQTSQILSQIPSLQIQQQTPTVNPQIQTHQIHQQQASVIPLQQQSSQSQTLQTSQQQSQTHQQSSNQPHITQPITGHQQVQYTSQQWQQPQHSLNVMPKLSSPLPTRDRNQQLSLSNAHSYLSQILPELANAVRLIQQTPDNNSAGFLPLDVQNKLLTLLQQQQQIQNQPPHLSAQELSSNFTGTNTTFPTCVAVPSNTNQVLNVHSASSSSKLPIPSNSNFASLNRFIVTSSNISTPNPICTAVTSCSTRDHVALPVDVTKDIKNVEYSLTSLPTEQPSITSTRPVNPSGTTIANKFTVAPANLEDDDPGPPMIPHMPGPNQLHQAPPPRPPRQHRPYAASVIGVHATNDLPGHASMAVSGTNVSLIPNMNQALPNNGTVTNVNVGLNMNQPLPTGSATNIKSASNVPSINKIENVPLQSGPSIVTFPTTTLTVTLPRTQNLPHHQPKSSVSNMTSTIPSNVVHLSTSVNPASSVTNPIQSGSQISTTK</sequence>
<dbReference type="STRING" id="6183.A0A5K4F284"/>
<reference evidence="3" key="1">
    <citation type="submission" date="2019-11" db="UniProtKB">
        <authorList>
            <consortium name="WormBaseParasite"/>
        </authorList>
    </citation>
    <scope>IDENTIFICATION</scope>
    <source>
        <strain evidence="3">Puerto Rican</strain>
    </source>
</reference>
<evidence type="ECO:0000256" key="1">
    <source>
        <dbReference type="SAM" id="MobiDB-lite"/>
    </source>
</evidence>
<feature type="region of interest" description="Disordered" evidence="1">
    <location>
        <begin position="1091"/>
        <end position="1125"/>
    </location>
</feature>
<feature type="compositionally biased region" description="Polar residues" evidence="1">
    <location>
        <begin position="861"/>
        <end position="877"/>
    </location>
</feature>
<organism evidence="3">
    <name type="scientific">Schistosoma mansoni</name>
    <name type="common">Blood fluke</name>
    <dbReference type="NCBI Taxonomy" id="6183"/>
    <lineage>
        <taxon>Eukaryota</taxon>
        <taxon>Metazoa</taxon>
        <taxon>Spiralia</taxon>
        <taxon>Lophotrochozoa</taxon>
        <taxon>Platyhelminthes</taxon>
        <taxon>Trematoda</taxon>
        <taxon>Digenea</taxon>
        <taxon>Strigeidida</taxon>
        <taxon>Schistosomatoidea</taxon>
        <taxon>Schistosomatidae</taxon>
        <taxon>Schistosoma</taxon>
    </lineage>
</organism>
<evidence type="ECO:0000259" key="2">
    <source>
        <dbReference type="PROSITE" id="PS50011"/>
    </source>
</evidence>
<name>A0A5K4F284_SCHMA</name>
<feature type="compositionally biased region" description="Polar residues" evidence="1">
    <location>
        <begin position="2317"/>
        <end position="2326"/>
    </location>
</feature>
<dbReference type="Gene3D" id="1.10.510.10">
    <property type="entry name" value="Transferase(Phosphotransferase) domain 1"/>
    <property type="match status" value="1"/>
</dbReference>
<accession>A0A5K4F284</accession>
<dbReference type="SUPFAM" id="SSF56112">
    <property type="entry name" value="Protein kinase-like (PK-like)"/>
    <property type="match status" value="1"/>
</dbReference>
<feature type="region of interest" description="Disordered" evidence="1">
    <location>
        <begin position="1922"/>
        <end position="1973"/>
    </location>
</feature>
<dbReference type="InterPro" id="IPR011009">
    <property type="entry name" value="Kinase-like_dom_sf"/>
</dbReference>
<feature type="region of interest" description="Disordered" evidence="1">
    <location>
        <begin position="763"/>
        <end position="791"/>
    </location>
</feature>
<protein>
    <submittedName>
        <fullName evidence="3">Protein kinase domain-containing protein</fullName>
    </submittedName>
</protein>
<feature type="region of interest" description="Disordered" evidence="1">
    <location>
        <begin position="96"/>
        <end position="128"/>
    </location>
</feature>
<dbReference type="PANTHER" id="PTHR13902">
    <property type="entry name" value="SERINE/THREONINE-PROTEIN KINASE WNK WITH NO LYSINE -RELATED"/>
    <property type="match status" value="1"/>
</dbReference>
<feature type="compositionally biased region" description="Low complexity" evidence="1">
    <location>
        <begin position="2291"/>
        <end position="2316"/>
    </location>
</feature>
<dbReference type="WBParaSite" id="Smp_246620.2">
    <property type="protein sequence ID" value="Smp_246620.2"/>
    <property type="gene ID" value="Smp_246620"/>
</dbReference>
<feature type="region of interest" description="Disordered" evidence="1">
    <location>
        <begin position="2719"/>
        <end position="2739"/>
    </location>
</feature>
<dbReference type="InterPro" id="IPR008271">
    <property type="entry name" value="Ser/Thr_kinase_AS"/>
</dbReference>
<feature type="compositionally biased region" description="Low complexity" evidence="1">
    <location>
        <begin position="1092"/>
        <end position="1103"/>
    </location>
</feature>
<dbReference type="InterPro" id="IPR000719">
    <property type="entry name" value="Prot_kinase_dom"/>
</dbReference>
<feature type="compositionally biased region" description="Low complexity" evidence="1">
    <location>
        <begin position="2327"/>
        <end position="2340"/>
    </location>
</feature>
<dbReference type="PROSITE" id="PS00108">
    <property type="entry name" value="PROTEIN_KINASE_ST"/>
    <property type="match status" value="1"/>
</dbReference>
<feature type="region of interest" description="Disordered" evidence="1">
    <location>
        <begin position="2150"/>
        <end position="2252"/>
    </location>
</feature>
<dbReference type="GO" id="GO:0005524">
    <property type="term" value="F:ATP binding"/>
    <property type="evidence" value="ECO:0007669"/>
    <property type="project" value="InterPro"/>
</dbReference>
<feature type="compositionally biased region" description="Low complexity" evidence="1">
    <location>
        <begin position="2156"/>
        <end position="2204"/>
    </location>
</feature>